<protein>
    <submittedName>
        <fullName evidence="1">Uncharacterized protein</fullName>
    </submittedName>
</protein>
<evidence type="ECO:0000313" key="2">
    <source>
        <dbReference type="Proteomes" id="UP000474640"/>
    </source>
</evidence>
<name>A0A7C8VXM5_ORBOL</name>
<proteinExistence type="predicted"/>
<comment type="caution">
    <text evidence="1">The sequence shown here is derived from an EMBL/GenBank/DDBJ whole genome shotgun (WGS) entry which is preliminary data.</text>
</comment>
<evidence type="ECO:0000313" key="1">
    <source>
        <dbReference type="EMBL" id="KAF3288425.1"/>
    </source>
</evidence>
<reference evidence="1 2" key="1">
    <citation type="submission" date="2020-01" db="EMBL/GenBank/DDBJ databases">
        <authorList>
            <person name="Palmer J.M."/>
        </authorList>
    </citation>
    <scope>NUCLEOTIDE SEQUENCE [LARGE SCALE GENOMIC DNA]</scope>
    <source>
        <strain evidence="1 2">TWF970</strain>
    </source>
</reference>
<dbReference type="Proteomes" id="UP000474640">
    <property type="component" value="Unassembled WGS sequence"/>
</dbReference>
<gene>
    <name evidence="1" type="ORF">TWF970_005496</name>
</gene>
<dbReference type="EMBL" id="JAABOJ010000003">
    <property type="protein sequence ID" value="KAF3288425.1"/>
    <property type="molecule type" value="Genomic_DNA"/>
</dbReference>
<organism evidence="1 2">
    <name type="scientific">Orbilia oligospora</name>
    <name type="common">Nematode-trapping fungus</name>
    <name type="synonym">Arthrobotrys oligospora</name>
    <dbReference type="NCBI Taxonomy" id="2813651"/>
    <lineage>
        <taxon>Eukaryota</taxon>
        <taxon>Fungi</taxon>
        <taxon>Dikarya</taxon>
        <taxon>Ascomycota</taxon>
        <taxon>Pezizomycotina</taxon>
        <taxon>Orbiliomycetes</taxon>
        <taxon>Orbiliales</taxon>
        <taxon>Orbiliaceae</taxon>
        <taxon>Orbilia</taxon>
    </lineage>
</organism>
<sequence>MPCTDVFVRGPRLRGGSEPGNDYWRSPMGVTGQYSGSWMETLRATCGKYHATHYQCRVPDDDDGKRRGVPVFVFCRIFEMEENISDVTFYRFLAPAMQGIVNAGKRCDSPYLSNQFNIKAFRSTLSRPFDASKI</sequence>
<dbReference type="OrthoDB" id="10300035at2759"/>
<accession>A0A7C8VXM5</accession>
<dbReference type="AlphaFoldDB" id="A0A7C8VXM5"/>